<dbReference type="Proteomes" id="UP000324897">
    <property type="component" value="Chromosome 4"/>
</dbReference>
<evidence type="ECO:0000313" key="1">
    <source>
        <dbReference type="EMBL" id="TVU40656.1"/>
    </source>
</evidence>
<sequence>MAAREQLVPVVMGGASGVTVTAEGIGKMVMLQQVAGTRIAPEICGIKLIWHGNQGVTFGY</sequence>
<accession>A0A5J9VYH8</accession>
<dbReference type="EMBL" id="RWGY01000007">
    <property type="protein sequence ID" value="TVU40656.1"/>
    <property type="molecule type" value="Genomic_DNA"/>
</dbReference>
<keyword evidence="2" id="KW-1185">Reference proteome</keyword>
<reference evidence="1 2" key="1">
    <citation type="journal article" date="2019" name="Sci. Rep.">
        <title>A high-quality genome of Eragrostis curvula grass provides insights into Poaceae evolution and supports new strategies to enhance forage quality.</title>
        <authorList>
            <person name="Carballo J."/>
            <person name="Santos B.A.C.M."/>
            <person name="Zappacosta D."/>
            <person name="Garbus I."/>
            <person name="Selva J.P."/>
            <person name="Gallo C.A."/>
            <person name="Diaz A."/>
            <person name="Albertini E."/>
            <person name="Caccamo M."/>
            <person name="Echenique V."/>
        </authorList>
    </citation>
    <scope>NUCLEOTIDE SEQUENCE [LARGE SCALE GENOMIC DNA]</scope>
    <source>
        <strain evidence="2">cv. Victoria</strain>
        <tissue evidence="1">Leaf</tissue>
    </source>
</reference>
<protein>
    <submittedName>
        <fullName evidence="1">Uncharacterized protein</fullName>
    </submittedName>
</protein>
<name>A0A5J9VYH8_9POAL</name>
<gene>
    <name evidence="1" type="ORF">EJB05_14125</name>
</gene>
<evidence type="ECO:0000313" key="2">
    <source>
        <dbReference type="Proteomes" id="UP000324897"/>
    </source>
</evidence>
<dbReference type="AlphaFoldDB" id="A0A5J9VYH8"/>
<comment type="caution">
    <text evidence="1">The sequence shown here is derived from an EMBL/GenBank/DDBJ whole genome shotgun (WGS) entry which is preliminary data.</text>
</comment>
<proteinExistence type="predicted"/>
<organism evidence="1 2">
    <name type="scientific">Eragrostis curvula</name>
    <name type="common">weeping love grass</name>
    <dbReference type="NCBI Taxonomy" id="38414"/>
    <lineage>
        <taxon>Eukaryota</taxon>
        <taxon>Viridiplantae</taxon>
        <taxon>Streptophyta</taxon>
        <taxon>Embryophyta</taxon>
        <taxon>Tracheophyta</taxon>
        <taxon>Spermatophyta</taxon>
        <taxon>Magnoliopsida</taxon>
        <taxon>Liliopsida</taxon>
        <taxon>Poales</taxon>
        <taxon>Poaceae</taxon>
        <taxon>PACMAD clade</taxon>
        <taxon>Chloridoideae</taxon>
        <taxon>Eragrostideae</taxon>
        <taxon>Eragrostidinae</taxon>
        <taxon>Eragrostis</taxon>
    </lineage>
</organism>
<dbReference type="Gramene" id="TVU40656">
    <property type="protein sequence ID" value="TVU40656"/>
    <property type="gene ID" value="EJB05_14125"/>
</dbReference>